<dbReference type="EC" id="1.13.11.11" evidence="9"/>
<accession>A0A1H3M6M4</accession>
<evidence type="ECO:0000256" key="9">
    <source>
        <dbReference type="HAMAP-Rule" id="MF_01972"/>
    </source>
</evidence>
<dbReference type="AlphaFoldDB" id="A0A1H3M6M4"/>
<reference evidence="10 11" key="1">
    <citation type="submission" date="2016-10" db="EMBL/GenBank/DDBJ databases">
        <authorList>
            <person name="de Groot N.N."/>
        </authorList>
    </citation>
    <scope>NUCLEOTIDE SEQUENCE [LARGE SCALE GENOMIC DNA]</scope>
    <source>
        <strain evidence="10 11">LMG 24775</strain>
    </source>
</reference>
<comment type="similarity">
    <text evidence="9">Belongs to the tryptophan 2,3-dioxygenase family.</text>
</comment>
<dbReference type="GO" id="GO:0046872">
    <property type="term" value="F:metal ion binding"/>
    <property type="evidence" value="ECO:0007669"/>
    <property type="project" value="UniProtKB-KW"/>
</dbReference>
<dbReference type="FunFam" id="1.20.58.480:FF:000001">
    <property type="entry name" value="Tryptophan 2,3-dioxygenase"/>
    <property type="match status" value="1"/>
</dbReference>
<dbReference type="InterPro" id="IPR004981">
    <property type="entry name" value="Trp_2_3_dOase"/>
</dbReference>
<sequence length="291" mass="33270">MTTEHSGCPMNSPGRTESIVKEERAQLDFSQSMSYGDYLHLDQILTAQHPLSPAHDEMLFIIQHQTSELWMKLMLHEVRAATAAIAGGTRADAFKMLARVSRIMEQLVSAWTVLSTMTPPEYTAMRPYLANSSGFQSYQYRCIEFSLGNKNAAMLQPHAHRPDLLAQVEAAWRSPSLYDVSLQLLAREGIEVPADRLERDWTQPYEASEGVKQAWITVYRDPHQHWDLYQLGEKLADIEDAFRLWRFRHLTTVERVIGFKRGTGGTGGVSYLRKMLDVVLFPEIWALRTEL</sequence>
<feature type="binding site" evidence="9">
    <location>
        <position position="263"/>
    </location>
    <ligand>
        <name>substrate</name>
    </ligand>
</feature>
<dbReference type="PANTHER" id="PTHR10138:SF0">
    <property type="entry name" value="TRYPTOPHAN 2,3-DIOXYGENASE"/>
    <property type="match status" value="1"/>
</dbReference>
<dbReference type="EMBL" id="FNPE01000007">
    <property type="protein sequence ID" value="SDY72243.1"/>
    <property type="molecule type" value="Genomic_DNA"/>
</dbReference>
<evidence type="ECO:0000256" key="8">
    <source>
        <dbReference type="ARBA" id="ARBA00050412"/>
    </source>
</evidence>
<dbReference type="SUPFAM" id="SSF140959">
    <property type="entry name" value="Indolic compounds 2,3-dioxygenase-like"/>
    <property type="match status" value="1"/>
</dbReference>
<comment type="cofactor">
    <cofactor evidence="9">
        <name>heme</name>
        <dbReference type="ChEBI" id="CHEBI:30413"/>
    </cofactor>
    <text evidence="9">Binds 1 heme group per subunit.</text>
</comment>
<keyword evidence="2 9" id="KW-0349">Heme</keyword>
<dbReference type="GeneID" id="94694207"/>
<keyword evidence="4 9" id="KW-0223">Dioxygenase</keyword>
<keyword evidence="3 9" id="KW-0479">Metal-binding</keyword>
<evidence type="ECO:0000256" key="4">
    <source>
        <dbReference type="ARBA" id="ARBA00022964"/>
    </source>
</evidence>
<evidence type="ECO:0000313" key="11">
    <source>
        <dbReference type="Proteomes" id="UP000183417"/>
    </source>
</evidence>
<comment type="subunit">
    <text evidence="1 9">Homotetramer.</text>
</comment>
<comment type="pathway">
    <text evidence="9">Amino-acid degradation; L-tryptophan degradation via kynurenine pathway; L-kynurenine from L-tryptophan: step 1/2.</text>
</comment>
<dbReference type="Gene3D" id="1.20.58.480">
    <property type="match status" value="1"/>
</dbReference>
<dbReference type="NCBIfam" id="TIGR03036">
    <property type="entry name" value="trp_2_3_diox"/>
    <property type="match status" value="1"/>
</dbReference>
<dbReference type="PANTHER" id="PTHR10138">
    <property type="entry name" value="TRYPTOPHAN 2,3-DIOXYGENASE"/>
    <property type="match status" value="1"/>
</dbReference>
<dbReference type="Pfam" id="PF03301">
    <property type="entry name" value="Trp_dioxygenase"/>
    <property type="match status" value="1"/>
</dbReference>
<dbReference type="GO" id="GO:0019442">
    <property type="term" value="P:L-tryptophan catabolic process to acetyl-CoA"/>
    <property type="evidence" value="ECO:0007669"/>
    <property type="project" value="TreeGrafter"/>
</dbReference>
<keyword evidence="7 9" id="KW-0823">Tryptophan catabolism</keyword>
<dbReference type="GO" id="GO:0020037">
    <property type="term" value="F:heme binding"/>
    <property type="evidence" value="ECO:0007669"/>
    <property type="project" value="UniProtKB-UniRule"/>
</dbReference>
<dbReference type="GO" id="GO:0004833">
    <property type="term" value="F:L-tryptophan 2,3-dioxygenase activity"/>
    <property type="evidence" value="ECO:0007669"/>
    <property type="project" value="UniProtKB-UniRule"/>
</dbReference>
<name>A0A1H3M6M4_9BURK</name>
<dbReference type="InterPro" id="IPR017485">
    <property type="entry name" value="Trp_2-3-dOase_bac"/>
</dbReference>
<keyword evidence="6 9" id="KW-0408">Iron</keyword>
<dbReference type="UniPathway" id="UPA00333">
    <property type="reaction ID" value="UER00453"/>
</dbReference>
<protein>
    <recommendedName>
        <fullName evidence="9">Tryptophan 2,3-dioxygenase</fullName>
        <shortName evidence="9">TDO</shortName>
        <ecNumber evidence="9">1.13.11.11</ecNumber>
    </recommendedName>
    <alternativeName>
        <fullName evidence="9">Tryptamin 2,3-dioxygenase</fullName>
    </alternativeName>
    <alternativeName>
        <fullName evidence="9">Tryptophan oxygenase</fullName>
        <shortName evidence="9">TO</shortName>
        <shortName evidence="9">TRPO</shortName>
    </alternativeName>
    <alternativeName>
        <fullName evidence="9">Tryptophan pyrrolase</fullName>
    </alternativeName>
    <alternativeName>
        <fullName evidence="9">Tryptophanase</fullName>
    </alternativeName>
</protein>
<feature type="binding site" evidence="9">
    <location>
        <begin position="60"/>
        <end position="64"/>
    </location>
    <ligand>
        <name>substrate</name>
    </ligand>
</feature>
<dbReference type="Proteomes" id="UP000183417">
    <property type="component" value="Unassembled WGS sequence"/>
</dbReference>
<feature type="binding site" evidence="9">
    <location>
        <position position="122"/>
    </location>
    <ligand>
        <name>substrate</name>
    </ligand>
</feature>
<organism evidence="10 11">
    <name type="scientific">Delftia lacustris</name>
    <dbReference type="NCBI Taxonomy" id="558537"/>
    <lineage>
        <taxon>Bacteria</taxon>
        <taxon>Pseudomonadati</taxon>
        <taxon>Pseudomonadota</taxon>
        <taxon>Betaproteobacteria</taxon>
        <taxon>Burkholderiales</taxon>
        <taxon>Comamonadaceae</taxon>
        <taxon>Delftia</taxon>
    </lineage>
</organism>
<evidence type="ECO:0000313" key="10">
    <source>
        <dbReference type="EMBL" id="SDY72243.1"/>
    </source>
</evidence>
<evidence type="ECO:0000256" key="5">
    <source>
        <dbReference type="ARBA" id="ARBA00023002"/>
    </source>
</evidence>
<comment type="function">
    <text evidence="9">Heme-dependent dioxygenase that catalyzes the oxidative cleavage of the L-tryptophan (L-Trp) pyrrole ring and converts L-tryptophan to N-formyl-L-kynurenine. Catalyzes the oxidative cleavage of the indole moiety.</text>
</comment>
<dbReference type="RefSeq" id="WP_034365327.1">
    <property type="nucleotide sequence ID" value="NZ_AP025556.1"/>
</dbReference>
<dbReference type="HAMAP" id="MF_01972">
    <property type="entry name" value="T23O"/>
    <property type="match status" value="1"/>
</dbReference>
<feature type="binding site" description="axial binding residue" evidence="9">
    <location>
        <position position="249"/>
    </location>
    <ligand>
        <name>heme</name>
        <dbReference type="ChEBI" id="CHEBI:30413"/>
    </ligand>
    <ligandPart>
        <name>Fe</name>
        <dbReference type="ChEBI" id="CHEBI:18248"/>
    </ligandPart>
</feature>
<dbReference type="InterPro" id="IPR037217">
    <property type="entry name" value="Trp/Indoleamine_2_3_dOase-like"/>
</dbReference>
<proteinExistence type="inferred from homology"/>
<evidence type="ECO:0000256" key="7">
    <source>
        <dbReference type="ARBA" id="ARBA00023079"/>
    </source>
</evidence>
<evidence type="ECO:0000256" key="1">
    <source>
        <dbReference type="ARBA" id="ARBA00011881"/>
    </source>
</evidence>
<evidence type="ECO:0000256" key="3">
    <source>
        <dbReference type="ARBA" id="ARBA00022723"/>
    </source>
</evidence>
<evidence type="ECO:0000256" key="2">
    <source>
        <dbReference type="ARBA" id="ARBA00022617"/>
    </source>
</evidence>
<keyword evidence="5 9" id="KW-0560">Oxidoreductase</keyword>
<gene>
    <name evidence="9" type="primary">kynA</name>
    <name evidence="10" type="ORF">SAMN05421547_107141</name>
</gene>
<comment type="catalytic activity">
    <reaction evidence="8 9">
        <text>L-tryptophan + O2 = N-formyl-L-kynurenine</text>
        <dbReference type="Rhea" id="RHEA:24536"/>
        <dbReference type="ChEBI" id="CHEBI:15379"/>
        <dbReference type="ChEBI" id="CHEBI:57912"/>
        <dbReference type="ChEBI" id="CHEBI:58629"/>
        <dbReference type="EC" id="1.13.11.11"/>
    </reaction>
</comment>
<dbReference type="GO" id="GO:0019441">
    <property type="term" value="P:L-tryptophan catabolic process to kynurenine"/>
    <property type="evidence" value="ECO:0007669"/>
    <property type="project" value="UniProtKB-UniRule"/>
</dbReference>
<evidence type="ECO:0000256" key="6">
    <source>
        <dbReference type="ARBA" id="ARBA00023004"/>
    </source>
</evidence>
<feature type="binding site" evidence="9">
    <location>
        <position position="126"/>
    </location>
    <ligand>
        <name>substrate</name>
    </ligand>
</feature>